<feature type="compositionally biased region" description="Acidic residues" evidence="2">
    <location>
        <begin position="385"/>
        <end position="396"/>
    </location>
</feature>
<evidence type="ECO:0000313" key="4">
    <source>
        <dbReference type="Proteomes" id="UP000030645"/>
    </source>
</evidence>
<feature type="compositionally biased region" description="Basic and acidic residues" evidence="2">
    <location>
        <begin position="421"/>
        <end position="432"/>
    </location>
</feature>
<dbReference type="OrthoDB" id="29853at2759"/>
<feature type="region of interest" description="Disordered" evidence="2">
    <location>
        <begin position="296"/>
        <end position="318"/>
    </location>
</feature>
<dbReference type="InterPro" id="IPR042277">
    <property type="entry name" value="IST1-like"/>
</dbReference>
<feature type="compositionally biased region" description="Low complexity" evidence="2">
    <location>
        <begin position="307"/>
        <end position="318"/>
    </location>
</feature>
<dbReference type="InterPro" id="IPR005061">
    <property type="entry name" value="Ist1"/>
</dbReference>
<proteinExistence type="inferred from homology"/>
<dbReference type="PANTHER" id="PTHR12161:SF55">
    <property type="entry name" value="REGULATOR OF VPS4 ACTIVITY IN THE MVB PATHWAY PROTEIN"/>
    <property type="match status" value="1"/>
</dbReference>
<evidence type="ECO:0000256" key="2">
    <source>
        <dbReference type="SAM" id="MobiDB-lite"/>
    </source>
</evidence>
<evidence type="ECO:0000313" key="3">
    <source>
        <dbReference type="EMBL" id="EXC35272.1"/>
    </source>
</evidence>
<feature type="compositionally biased region" description="Low complexity" evidence="2">
    <location>
        <begin position="243"/>
        <end position="255"/>
    </location>
</feature>
<protein>
    <recommendedName>
        <fullName evidence="5">IST1-like protein</fullName>
    </recommendedName>
</protein>
<comment type="similarity">
    <text evidence="1">Belongs to the IST1 family.</text>
</comment>
<accession>W9SMS7</accession>
<dbReference type="FunFam" id="1.20.1260.60:FF:000003">
    <property type="entry name" value="IST1-like protein isoform A"/>
    <property type="match status" value="1"/>
</dbReference>
<evidence type="ECO:0008006" key="5">
    <source>
        <dbReference type="Google" id="ProtNLM"/>
    </source>
</evidence>
<dbReference type="AlphaFoldDB" id="W9SMS7"/>
<dbReference type="Proteomes" id="UP000030645">
    <property type="component" value="Unassembled WGS sequence"/>
</dbReference>
<reference evidence="4" key="1">
    <citation type="submission" date="2013-01" db="EMBL/GenBank/DDBJ databases">
        <title>Draft Genome Sequence of a Mulberry Tree, Morus notabilis C.K. Schneid.</title>
        <authorList>
            <person name="He N."/>
            <person name="Zhao S."/>
        </authorList>
    </citation>
    <scope>NUCLEOTIDE SEQUENCE</scope>
</reference>
<dbReference type="STRING" id="981085.W9SMS7"/>
<dbReference type="GO" id="GO:0015031">
    <property type="term" value="P:protein transport"/>
    <property type="evidence" value="ECO:0007669"/>
    <property type="project" value="InterPro"/>
</dbReference>
<dbReference type="EMBL" id="KE346358">
    <property type="protein sequence ID" value="EXC35272.1"/>
    <property type="molecule type" value="Genomic_DNA"/>
</dbReference>
<dbReference type="KEGG" id="mnt:21409242"/>
<feature type="compositionally biased region" description="Basic residues" evidence="2">
    <location>
        <begin position="361"/>
        <end position="370"/>
    </location>
</feature>
<dbReference type="Pfam" id="PF03398">
    <property type="entry name" value="Ist1"/>
    <property type="match status" value="1"/>
</dbReference>
<feature type="compositionally biased region" description="Polar residues" evidence="2">
    <location>
        <begin position="338"/>
        <end position="360"/>
    </location>
</feature>
<dbReference type="eggNOG" id="KOG2027">
    <property type="taxonomic scope" value="Eukaryota"/>
</dbReference>
<evidence type="ECO:0000256" key="1">
    <source>
        <dbReference type="ARBA" id="ARBA00005536"/>
    </source>
</evidence>
<dbReference type="Gene3D" id="1.20.1260.60">
    <property type="entry name" value="Vacuolar protein sorting-associated protein Ist1"/>
    <property type="match status" value="1"/>
</dbReference>
<dbReference type="PANTHER" id="PTHR12161">
    <property type="entry name" value="IST1 FAMILY MEMBER"/>
    <property type="match status" value="1"/>
</dbReference>
<sequence length="451" mass="50081">MTVATAATSQTKKLVKLGLSLFRRGFNSPKCKTAAKMAVARIKLLRNKREVVVKQMRRDIALLLQSGQDSTARIRVEHVIREQNVLAANEFIELFCELIVSRLSIIAKRRECPADLKEGIASLIFAAPRCSEIPELVAIRDVFEKKYGKDFVSAATDLRPNCGVNRMLIDKLSVRTPTGEFKLKIMKEIAKEYQVDWDTTETEKELLKPPEELIEGPRTFVSATSLPVKPVPNQSFDLNTNKLTTSSSLPRTTTSGDDGSHMYFQDSAGAAKAAAKCANEAIAAAKAAAFLANKDLNRTSSQPPPSFDNNNSNNNPSINIGYEEINHQYNKASGRAFESQNFNGPHTPSNMETLMNNNNKHSGRTHRRHSYNAPSAHSDIKFDESDCDEEDEEIEAETPPNGSTCFQPPQRAPPPVPLKQDSPHSVHPKLPDYDSLAARFEALKHRRNSQP</sequence>
<feature type="region of interest" description="Disordered" evidence="2">
    <location>
        <begin position="337"/>
        <end position="432"/>
    </location>
</feature>
<name>W9SMS7_9ROSA</name>
<keyword evidence="4" id="KW-1185">Reference proteome</keyword>
<feature type="region of interest" description="Disordered" evidence="2">
    <location>
        <begin position="237"/>
        <end position="258"/>
    </location>
</feature>
<gene>
    <name evidence="3" type="ORF">L484_026594</name>
</gene>
<organism evidence="3 4">
    <name type="scientific">Morus notabilis</name>
    <dbReference type="NCBI Taxonomy" id="981085"/>
    <lineage>
        <taxon>Eukaryota</taxon>
        <taxon>Viridiplantae</taxon>
        <taxon>Streptophyta</taxon>
        <taxon>Embryophyta</taxon>
        <taxon>Tracheophyta</taxon>
        <taxon>Spermatophyta</taxon>
        <taxon>Magnoliopsida</taxon>
        <taxon>eudicotyledons</taxon>
        <taxon>Gunneridae</taxon>
        <taxon>Pentapetalae</taxon>
        <taxon>rosids</taxon>
        <taxon>fabids</taxon>
        <taxon>Rosales</taxon>
        <taxon>Moraceae</taxon>
        <taxon>Moreae</taxon>
        <taxon>Morus</taxon>
    </lineage>
</organism>